<evidence type="ECO:0000313" key="2">
    <source>
        <dbReference type="EMBL" id="SEI87521.1"/>
    </source>
</evidence>
<dbReference type="Gene3D" id="2.70.70.10">
    <property type="entry name" value="Glucose Permease (Domain IIA)"/>
    <property type="match status" value="1"/>
</dbReference>
<dbReference type="Gene3D" id="3.10.350.10">
    <property type="entry name" value="LysM domain"/>
    <property type="match status" value="1"/>
</dbReference>
<name>A0A1A5X8C2_9BURK</name>
<proteinExistence type="predicted"/>
<dbReference type="EMBL" id="FNZM01000001">
    <property type="protein sequence ID" value="SEI87521.1"/>
    <property type="molecule type" value="Genomic_DNA"/>
</dbReference>
<accession>A0A1A5X8C2</accession>
<gene>
    <name evidence="2" type="ORF">SAMN05216550_101258</name>
</gene>
<dbReference type="RefSeq" id="WP_065061626.1">
    <property type="nucleotide sequence ID" value="NZ_CADFGN010000005.1"/>
</dbReference>
<reference evidence="2 3" key="1">
    <citation type="submission" date="2016-10" db="EMBL/GenBank/DDBJ databases">
        <authorList>
            <person name="Varghese N."/>
            <person name="Submissions S."/>
        </authorList>
    </citation>
    <scope>NUCLEOTIDE SEQUENCE [LARGE SCALE GENOMIC DNA]</scope>
    <source>
        <strain evidence="2 3">LMG 22274</strain>
    </source>
</reference>
<dbReference type="PANTHER" id="PTHR21666:SF270">
    <property type="entry name" value="MUREIN HYDROLASE ACTIVATOR ENVC"/>
    <property type="match status" value="1"/>
</dbReference>
<dbReference type="CDD" id="cd12797">
    <property type="entry name" value="M23_peptidase"/>
    <property type="match status" value="1"/>
</dbReference>
<dbReference type="PROSITE" id="PS51257">
    <property type="entry name" value="PROKAR_LIPOPROTEIN"/>
    <property type="match status" value="1"/>
</dbReference>
<dbReference type="InterPro" id="IPR018392">
    <property type="entry name" value="LysM"/>
</dbReference>
<feature type="domain" description="LysM" evidence="1">
    <location>
        <begin position="81"/>
        <end position="125"/>
    </location>
</feature>
<dbReference type="GO" id="GO:0004222">
    <property type="term" value="F:metalloendopeptidase activity"/>
    <property type="evidence" value="ECO:0007669"/>
    <property type="project" value="TreeGrafter"/>
</dbReference>
<dbReference type="OrthoDB" id="9809488at2"/>
<protein>
    <submittedName>
        <fullName evidence="2">Lipoprotein NlpD</fullName>
    </submittedName>
</protein>
<dbReference type="CDD" id="cd00118">
    <property type="entry name" value="LysM"/>
    <property type="match status" value="1"/>
</dbReference>
<dbReference type="Pfam" id="PF01551">
    <property type="entry name" value="Peptidase_M23"/>
    <property type="match status" value="1"/>
</dbReference>
<dbReference type="Pfam" id="PF01476">
    <property type="entry name" value="LysM"/>
    <property type="match status" value="1"/>
</dbReference>
<dbReference type="SUPFAM" id="SSF51261">
    <property type="entry name" value="Duplicated hybrid motif"/>
    <property type="match status" value="1"/>
</dbReference>
<sequence>MGILDKASDIAGVAVAAGMVSLLAACTFTPWQSLSREGDDDATAAAERHETGAAVASPVAMPLVTTSATPTAATSAAAPAGFYRVKAGDTLYHIAATQKQRATDIAAWNKLPASGQVQTGQLLRVTPPAAASAVAEAKSAASTTTPASASTAAAASSASSSATKSTSAATTTARAGSRLVWPMNGTVTPTTIGKSKAIAIAGEPGQPVKAAAAGRVVYAGSGMKAYGKLVIVKHDAHLITAYGRNGKVLVKEGDAVKQGQTLATSAADGANKGGVLFEVREDGKAVDPQTRLPRATP</sequence>
<keyword evidence="2" id="KW-0449">Lipoprotein</keyword>
<dbReference type="SMART" id="SM00257">
    <property type="entry name" value="LysM"/>
    <property type="match status" value="1"/>
</dbReference>
<evidence type="ECO:0000259" key="1">
    <source>
        <dbReference type="PROSITE" id="PS51782"/>
    </source>
</evidence>
<evidence type="ECO:0000313" key="3">
    <source>
        <dbReference type="Proteomes" id="UP000183529"/>
    </source>
</evidence>
<dbReference type="PANTHER" id="PTHR21666">
    <property type="entry name" value="PEPTIDASE-RELATED"/>
    <property type="match status" value="1"/>
</dbReference>
<dbReference type="Proteomes" id="UP000183529">
    <property type="component" value="Unassembled WGS sequence"/>
</dbReference>
<dbReference type="PROSITE" id="PS51782">
    <property type="entry name" value="LYSM"/>
    <property type="match status" value="1"/>
</dbReference>
<comment type="caution">
    <text evidence="2">The sequence shown here is derived from an EMBL/GenBank/DDBJ whole genome shotgun (WGS) entry which is preliminary data.</text>
</comment>
<organism evidence="2 3">
    <name type="scientific">Paraburkholderia tropica</name>
    <dbReference type="NCBI Taxonomy" id="92647"/>
    <lineage>
        <taxon>Bacteria</taxon>
        <taxon>Pseudomonadati</taxon>
        <taxon>Pseudomonadota</taxon>
        <taxon>Betaproteobacteria</taxon>
        <taxon>Burkholderiales</taxon>
        <taxon>Burkholderiaceae</taxon>
        <taxon>Paraburkholderia</taxon>
    </lineage>
</organism>
<dbReference type="InterPro" id="IPR011055">
    <property type="entry name" value="Dup_hybrid_motif"/>
</dbReference>
<dbReference type="InterPro" id="IPR050570">
    <property type="entry name" value="Cell_wall_metabolism_enzyme"/>
</dbReference>
<dbReference type="AlphaFoldDB" id="A0A1A5X8C2"/>
<dbReference type="InterPro" id="IPR016047">
    <property type="entry name" value="M23ase_b-sheet_dom"/>
</dbReference>
<dbReference type="InterPro" id="IPR036779">
    <property type="entry name" value="LysM_dom_sf"/>
</dbReference>